<dbReference type="EMBL" id="CP012109">
    <property type="protein sequence ID" value="AKQ66803.1"/>
    <property type="molecule type" value="Genomic_DNA"/>
</dbReference>
<proteinExistence type="predicted"/>
<sequence>MAPSNPILIPDESSHRIGLAGWKNDEARSMKLIRWPAGVRVRVCDSPSCATNDDWTDYRFKVYTPEQCIHTFEPLPPYYDPEYGWVTTTQHLSPFRDTYWHYVNGLDGKVSKILIESNP</sequence>
<keyword evidence="2" id="KW-1185">Reference proteome</keyword>
<gene>
    <name evidence="1" type="ORF">A176_003715</name>
</gene>
<dbReference type="Proteomes" id="UP000009026">
    <property type="component" value="Chromosome"/>
</dbReference>
<reference evidence="1 2" key="1">
    <citation type="journal article" date="2016" name="PLoS ONE">
        <title>Complete Genome Sequence and Comparative Genomics of a Novel Myxobacterium Myxococcus hansupus.</title>
        <authorList>
            <person name="Sharma G."/>
            <person name="Narwani T."/>
            <person name="Subramanian S."/>
        </authorList>
    </citation>
    <scope>NUCLEOTIDE SEQUENCE [LARGE SCALE GENOMIC DNA]</scope>
    <source>
        <strain evidence="2">mixupus</strain>
    </source>
</reference>
<evidence type="ECO:0000313" key="1">
    <source>
        <dbReference type="EMBL" id="AKQ66803.1"/>
    </source>
</evidence>
<accession>A0A0H4WYV1</accession>
<dbReference type="STRING" id="1297742.A176_003715"/>
<dbReference type="PATRIC" id="fig|1297742.4.peg.3752"/>
<dbReference type="AlphaFoldDB" id="A0A0H4WYV1"/>
<evidence type="ECO:0000313" key="2">
    <source>
        <dbReference type="Proteomes" id="UP000009026"/>
    </source>
</evidence>
<protein>
    <submittedName>
        <fullName evidence="1">Uncharacterized protein</fullName>
    </submittedName>
</protein>
<name>A0A0H4WYV1_9BACT</name>
<organism evidence="1 2">
    <name type="scientific">Pseudomyxococcus hansupus</name>
    <dbReference type="NCBI Taxonomy" id="1297742"/>
    <lineage>
        <taxon>Bacteria</taxon>
        <taxon>Pseudomonadati</taxon>
        <taxon>Myxococcota</taxon>
        <taxon>Myxococcia</taxon>
        <taxon>Myxococcales</taxon>
        <taxon>Cystobacterineae</taxon>
        <taxon>Myxococcaceae</taxon>
        <taxon>Pseudomyxococcus</taxon>
    </lineage>
</organism>
<dbReference type="KEGG" id="mym:A176_003715"/>